<evidence type="ECO:0000313" key="2">
    <source>
        <dbReference type="Proteomes" id="UP000008631"/>
    </source>
</evidence>
<gene>
    <name evidence="1" type="ordered locus">Isop_3106</name>
</gene>
<proteinExistence type="predicted"/>
<keyword evidence="2" id="KW-1185">Reference proteome</keyword>
<dbReference type="KEGG" id="ipa:Isop_3106"/>
<sequence length="49" mass="5230">MSRLESLLTRLFGVLAISFFLLGASLGVARNASAEEDPGPIQGVFLPHM</sequence>
<dbReference type="STRING" id="575540.Isop_3106"/>
<name>E8R3U1_ISOPI</name>
<reference evidence="1 2" key="2">
    <citation type="journal article" date="2011" name="Stand. Genomic Sci.">
        <title>Complete genome sequence of Isosphaera pallida type strain (IS1B).</title>
        <authorList>
            <consortium name="US DOE Joint Genome Institute (JGI-PGF)"/>
            <person name="Goker M."/>
            <person name="Cleland D."/>
            <person name="Saunders E."/>
            <person name="Lapidus A."/>
            <person name="Nolan M."/>
            <person name="Lucas S."/>
            <person name="Hammon N."/>
            <person name="Deshpande S."/>
            <person name="Cheng J.F."/>
            <person name="Tapia R."/>
            <person name="Han C."/>
            <person name="Goodwin L."/>
            <person name="Pitluck S."/>
            <person name="Liolios K."/>
            <person name="Pagani I."/>
            <person name="Ivanova N."/>
            <person name="Mavromatis K."/>
            <person name="Pati A."/>
            <person name="Chen A."/>
            <person name="Palaniappan K."/>
            <person name="Land M."/>
            <person name="Hauser L."/>
            <person name="Chang Y.J."/>
            <person name="Jeffries C.D."/>
            <person name="Detter J.C."/>
            <person name="Beck B."/>
            <person name="Woyke T."/>
            <person name="Bristow J."/>
            <person name="Eisen J.A."/>
            <person name="Markowitz V."/>
            <person name="Hugenholtz P."/>
            <person name="Kyrpides N.C."/>
            <person name="Klenk H.P."/>
        </authorList>
    </citation>
    <scope>NUCLEOTIDE SEQUENCE [LARGE SCALE GENOMIC DNA]</scope>
    <source>
        <strain evidence="2">ATCC 43644 / DSM 9630 / IS1B</strain>
    </source>
</reference>
<dbReference type="HOGENOM" id="CLU_3136600_0_0_0"/>
<dbReference type="EMBL" id="CP002353">
    <property type="protein sequence ID" value="ADV63671.1"/>
    <property type="molecule type" value="Genomic_DNA"/>
</dbReference>
<organism evidence="1 2">
    <name type="scientific">Isosphaera pallida (strain ATCC 43644 / DSM 9630 / IS1B)</name>
    <dbReference type="NCBI Taxonomy" id="575540"/>
    <lineage>
        <taxon>Bacteria</taxon>
        <taxon>Pseudomonadati</taxon>
        <taxon>Planctomycetota</taxon>
        <taxon>Planctomycetia</taxon>
        <taxon>Isosphaerales</taxon>
        <taxon>Isosphaeraceae</taxon>
        <taxon>Isosphaera</taxon>
    </lineage>
</organism>
<accession>E8R3U1</accession>
<reference key="1">
    <citation type="submission" date="2010-11" db="EMBL/GenBank/DDBJ databases">
        <title>The complete sequence of chromosome of Isophaera pallida ATCC 43644.</title>
        <authorList>
            <consortium name="US DOE Joint Genome Institute (JGI-PGF)"/>
            <person name="Lucas S."/>
            <person name="Copeland A."/>
            <person name="Lapidus A."/>
            <person name="Bruce D."/>
            <person name="Goodwin L."/>
            <person name="Pitluck S."/>
            <person name="Kyrpides N."/>
            <person name="Mavromatis K."/>
            <person name="Pagani I."/>
            <person name="Ivanova N."/>
            <person name="Saunders E."/>
            <person name="Brettin T."/>
            <person name="Detter J.C."/>
            <person name="Han C."/>
            <person name="Tapia R."/>
            <person name="Land M."/>
            <person name="Hauser L."/>
            <person name="Markowitz V."/>
            <person name="Cheng J.-F."/>
            <person name="Hugenholtz P."/>
            <person name="Woyke T."/>
            <person name="Wu D."/>
            <person name="Eisen J.A."/>
        </authorList>
    </citation>
    <scope>NUCLEOTIDE SEQUENCE</scope>
    <source>
        <strain>ATCC 43644</strain>
    </source>
</reference>
<dbReference type="Proteomes" id="UP000008631">
    <property type="component" value="Chromosome"/>
</dbReference>
<evidence type="ECO:0000313" key="1">
    <source>
        <dbReference type="EMBL" id="ADV63671.1"/>
    </source>
</evidence>
<dbReference type="AlphaFoldDB" id="E8R3U1"/>
<protein>
    <submittedName>
        <fullName evidence="1">Uncharacterized protein</fullName>
    </submittedName>
</protein>
<dbReference type="InParanoid" id="E8R3U1"/>